<evidence type="ECO:0000313" key="1">
    <source>
        <dbReference type="EMBL" id="AWB08068.1"/>
    </source>
</evidence>
<gene>
    <name evidence="1" type="ORF">A6A40_23795</name>
</gene>
<sequence length="789" mass="84261">MNPSTIFDRQPLLVSFDVFDTLLLRRVEQPGDLFEAVGERALAAGLIEPGLTPVLFRLAREEAERRARTRVASREVELAAIHAELRPILSESADPAMLAALELEVEAERLFANPLLLTVLQDLSAAGIPVVLLSDMYLSPDDLARLLAAAGIGPELYGRLHVSGAEGCSKRDGGLFQLLLAAHPGISPGRVIHIGDDPLSDVAMARAAGLEAIHYVPGPGLARLREREQSVMGLAADAPPPPRRLAALAGREDDAEDAFALEFGALVLGPAVAEYCRWVVEECRHQGIRRIAPLMREAAVFAPLMRDWIAHRGYDMEVVALHLSRQALMPLELAGLDAAAARRILGERPHLPWDRLLVQAGGEVPATLQDLAGLRLEELLAKPATESGAAADRVLALFDDPDLRARAARLAEEARERLLDHLVQVLGREGPVALVDLGARGSTPAAVARLLPEGRRRCRVFLTYAVADIVHALADGIGVRVFAGQDRTGMTLGRVLYRSPQILERVLTGLDGTTLGHRRDSGGRVVPLLAEPPAKGEERRILALLQQGIRRYADLMTAVYPARGETMAVTGVQALLPLAAALLRPTAQEADILGGLAYDQNDGTDGERVLCDATAQAVVQPLAEMGEGPILALALGLRPALAPWPQGALTRLVPGIFHQPADLLGLEGGHGPVCRALVERLRGRTDGRFGVLAVGGDGGMGPDFIRYAREAGLEPAAYADLMGHLVLPPLFHGVAVRDMGEMASLGLPLVLVTLGYAERLAALMHEQAAAGGLSPPRLIALGRPDLERA</sequence>
<dbReference type="Proteomes" id="UP000077405">
    <property type="component" value="Plasmid pYZ4"/>
</dbReference>
<accession>A0A2R4VUE9</accession>
<dbReference type="Pfam" id="PF00702">
    <property type="entry name" value="Hydrolase"/>
    <property type="match status" value="1"/>
</dbReference>
<keyword evidence="1" id="KW-0614">Plasmid</keyword>
<dbReference type="Gene3D" id="3.40.50.1000">
    <property type="entry name" value="HAD superfamily/HAD-like"/>
    <property type="match status" value="1"/>
</dbReference>
<keyword evidence="2" id="KW-1185">Reference proteome</keyword>
<dbReference type="RefSeq" id="WP_108548343.1">
    <property type="nucleotide sequence ID" value="NZ_CP028905.1"/>
</dbReference>
<organism evidence="1 2">
    <name type="scientific">Azospirillum humicireducens</name>
    <dbReference type="NCBI Taxonomy" id="1226968"/>
    <lineage>
        <taxon>Bacteria</taxon>
        <taxon>Pseudomonadati</taxon>
        <taxon>Pseudomonadota</taxon>
        <taxon>Alphaproteobacteria</taxon>
        <taxon>Rhodospirillales</taxon>
        <taxon>Azospirillaceae</taxon>
        <taxon>Azospirillum</taxon>
    </lineage>
</organism>
<proteinExistence type="predicted"/>
<name>A0A2R4VUE9_9PROT</name>
<dbReference type="EMBL" id="CP028905">
    <property type="protein sequence ID" value="AWB08068.1"/>
    <property type="molecule type" value="Genomic_DNA"/>
</dbReference>
<dbReference type="SUPFAM" id="SSF56784">
    <property type="entry name" value="HAD-like"/>
    <property type="match status" value="1"/>
</dbReference>
<geneLocation type="plasmid" evidence="1 2">
    <name>pYZ4</name>
</geneLocation>
<dbReference type="KEGG" id="ahu:A6A40_23795"/>
<dbReference type="InterPro" id="IPR023214">
    <property type="entry name" value="HAD_sf"/>
</dbReference>
<protein>
    <recommendedName>
        <fullName evidence="3">HAD family hydrolase</fullName>
    </recommendedName>
</protein>
<evidence type="ECO:0008006" key="3">
    <source>
        <dbReference type="Google" id="ProtNLM"/>
    </source>
</evidence>
<reference evidence="1 2" key="1">
    <citation type="submission" date="2018-04" db="EMBL/GenBank/DDBJ databases">
        <title>Complete genome sequence of the nitrogen-fixing bacterium Azospirillum humicireducens type strain SgZ-5.</title>
        <authorList>
            <person name="Yu Z."/>
        </authorList>
    </citation>
    <scope>NUCLEOTIDE SEQUENCE [LARGE SCALE GENOMIC DNA]</scope>
    <source>
        <strain evidence="1 2">SgZ-5</strain>
        <plasmid evidence="1 2">pYZ4</plasmid>
    </source>
</reference>
<dbReference type="OrthoDB" id="9816564at2"/>
<evidence type="ECO:0000313" key="2">
    <source>
        <dbReference type="Proteomes" id="UP000077405"/>
    </source>
</evidence>
<dbReference type="AlphaFoldDB" id="A0A2R4VUE9"/>
<dbReference type="InterPro" id="IPR036412">
    <property type="entry name" value="HAD-like_sf"/>
</dbReference>